<sequence>MDHQIMGRSVEIQNVRVGDNGGGRERIRPETGKTRHNRDLRKRPVNVDQSFLNFEKRILVQKQRGPLFYGSGTPPLDGLTIKESLLFCHVLPGMLQDHAI</sequence>
<dbReference type="AlphaFoldDB" id="A0A6N6JEE8"/>
<protein>
    <submittedName>
        <fullName evidence="2">Uncharacterized protein</fullName>
    </submittedName>
</protein>
<feature type="region of interest" description="Disordered" evidence="1">
    <location>
        <begin position="1"/>
        <end position="40"/>
    </location>
</feature>
<evidence type="ECO:0000313" key="2">
    <source>
        <dbReference type="EMBL" id="GFE64505.1"/>
    </source>
</evidence>
<gene>
    <name evidence="2" type="ORF">KIN_15790</name>
</gene>
<comment type="caution">
    <text evidence="2">The sequence shown here is derived from an EMBL/GenBank/DDBJ whole genome shotgun (WGS) entry which is preliminary data.</text>
</comment>
<proteinExistence type="predicted"/>
<keyword evidence="3" id="KW-1185">Reference proteome</keyword>
<feature type="compositionally biased region" description="Basic and acidic residues" evidence="1">
    <location>
        <begin position="22"/>
        <end position="33"/>
    </location>
</feature>
<accession>A0A6N6JEE8</accession>
<evidence type="ECO:0000313" key="3">
    <source>
        <dbReference type="Proteomes" id="UP000436822"/>
    </source>
</evidence>
<name>A0A6N6JEE8_9RHOB</name>
<dbReference type="EMBL" id="BLJE01000002">
    <property type="protein sequence ID" value="GFE64505.1"/>
    <property type="molecule type" value="Genomic_DNA"/>
</dbReference>
<evidence type="ECO:0000256" key="1">
    <source>
        <dbReference type="SAM" id="MobiDB-lite"/>
    </source>
</evidence>
<reference evidence="2 3" key="1">
    <citation type="submission" date="2019-12" db="EMBL/GenBank/DDBJ databases">
        <title>Litoreibacter badius sp. nov., a novel bacteriochlorophyll a-containing bacterium in the genus Litoreibacter.</title>
        <authorList>
            <person name="Kanamuro M."/>
            <person name="Takabe Y."/>
            <person name="Mori K."/>
            <person name="Takaichi S."/>
            <person name="Hanada S."/>
        </authorList>
    </citation>
    <scope>NUCLEOTIDE SEQUENCE [LARGE SCALE GENOMIC DNA]</scope>
    <source>
        <strain evidence="2 3">K6</strain>
    </source>
</reference>
<organism evidence="2 3">
    <name type="scientific">Litoreibacter roseus</name>
    <dbReference type="NCBI Taxonomy" id="2601869"/>
    <lineage>
        <taxon>Bacteria</taxon>
        <taxon>Pseudomonadati</taxon>
        <taxon>Pseudomonadota</taxon>
        <taxon>Alphaproteobacteria</taxon>
        <taxon>Rhodobacterales</taxon>
        <taxon>Roseobacteraceae</taxon>
        <taxon>Litoreibacter</taxon>
    </lineage>
</organism>
<dbReference type="Proteomes" id="UP000436822">
    <property type="component" value="Unassembled WGS sequence"/>
</dbReference>